<proteinExistence type="inferred from homology"/>
<dbReference type="Proteomes" id="UP000606720">
    <property type="component" value="Unassembled WGS sequence"/>
</dbReference>
<dbReference type="EMBL" id="JACOPH010000001">
    <property type="protein sequence ID" value="MBC5712624.1"/>
    <property type="molecule type" value="Genomic_DNA"/>
</dbReference>
<accession>A0A923LMD0</accession>
<evidence type="ECO:0000313" key="4">
    <source>
        <dbReference type="Proteomes" id="UP000606720"/>
    </source>
</evidence>
<dbReference type="PANTHER" id="PTHR30272:SF1">
    <property type="entry name" value="3-HYDROXYACYL-[ACYL-CARRIER-PROTEIN] DEHYDRATASE"/>
    <property type="match status" value="1"/>
</dbReference>
<dbReference type="GO" id="GO:0016829">
    <property type="term" value="F:lyase activity"/>
    <property type="evidence" value="ECO:0007669"/>
    <property type="project" value="UniProtKB-KW"/>
</dbReference>
<evidence type="ECO:0000313" key="3">
    <source>
        <dbReference type="EMBL" id="MBC5712624.1"/>
    </source>
</evidence>
<name>A0A923LMD0_9FIRM</name>
<keyword evidence="4" id="KW-1185">Reference proteome</keyword>
<dbReference type="InterPro" id="IPR029069">
    <property type="entry name" value="HotDog_dom_sf"/>
</dbReference>
<dbReference type="SUPFAM" id="SSF54637">
    <property type="entry name" value="Thioesterase/thiol ester dehydrase-isomerase"/>
    <property type="match status" value="1"/>
</dbReference>
<organism evidence="3 4">
    <name type="scientific">Roseburia zhanii</name>
    <dbReference type="NCBI Taxonomy" id="2763064"/>
    <lineage>
        <taxon>Bacteria</taxon>
        <taxon>Bacillati</taxon>
        <taxon>Bacillota</taxon>
        <taxon>Clostridia</taxon>
        <taxon>Lachnospirales</taxon>
        <taxon>Lachnospiraceae</taxon>
        <taxon>Roseburia</taxon>
    </lineage>
</organism>
<dbReference type="PANTHER" id="PTHR30272">
    <property type="entry name" value="3-HYDROXYACYL-[ACYL-CARRIER-PROTEIN] DEHYDRATASE"/>
    <property type="match status" value="1"/>
</dbReference>
<dbReference type="Gene3D" id="3.10.129.10">
    <property type="entry name" value="Hotdog Thioesterase"/>
    <property type="match status" value="1"/>
</dbReference>
<reference evidence="3" key="1">
    <citation type="submission" date="2020-08" db="EMBL/GenBank/DDBJ databases">
        <title>Genome public.</title>
        <authorList>
            <person name="Liu C."/>
            <person name="Sun Q."/>
        </authorList>
    </citation>
    <scope>NUCLEOTIDE SEQUENCE</scope>
    <source>
        <strain evidence="3">BX1005</strain>
    </source>
</reference>
<keyword evidence="2" id="KW-0456">Lyase</keyword>
<protein>
    <submittedName>
        <fullName evidence="3">Beta-hydroxyacyl-ACP dehydratase</fullName>
    </submittedName>
</protein>
<dbReference type="CDD" id="cd01288">
    <property type="entry name" value="FabZ"/>
    <property type="match status" value="1"/>
</dbReference>
<dbReference type="AlphaFoldDB" id="A0A923LMD0"/>
<dbReference type="RefSeq" id="WP_186865729.1">
    <property type="nucleotide sequence ID" value="NZ_JACOPH010000001.1"/>
</dbReference>
<gene>
    <name evidence="3" type="ORF">H8S17_00110</name>
</gene>
<dbReference type="InterPro" id="IPR013114">
    <property type="entry name" value="FabA_FabZ"/>
</dbReference>
<evidence type="ECO:0000256" key="2">
    <source>
        <dbReference type="ARBA" id="ARBA00023239"/>
    </source>
</evidence>
<dbReference type="Pfam" id="PF07977">
    <property type="entry name" value="FabA"/>
    <property type="match status" value="1"/>
</dbReference>
<comment type="similarity">
    <text evidence="1">Belongs to the thioester dehydratase family. FabZ subfamily.</text>
</comment>
<evidence type="ECO:0000256" key="1">
    <source>
        <dbReference type="ARBA" id="ARBA00009174"/>
    </source>
</evidence>
<sequence>MVHLDYCNMQEYFRQTKEFIFLDKVDIEPGESAKGTKLMSSQDWYFQYHFPGNPVMPGVFQMEALMQTGGLIINTLEGKKEIPLLFGECKSVKIKREVRPGDILITDVTLISYKRGICWFKGVATVEGKTTCQMEFSLISPTELLQMKKNDN</sequence>
<comment type="caution">
    <text evidence="3">The sequence shown here is derived from an EMBL/GenBank/DDBJ whole genome shotgun (WGS) entry which is preliminary data.</text>
</comment>